<evidence type="ECO:0000256" key="6">
    <source>
        <dbReference type="SAM" id="Phobius"/>
    </source>
</evidence>
<comment type="caution">
    <text evidence="7">The sequence shown here is derived from an EMBL/GenBank/DDBJ whole genome shotgun (WGS) entry which is preliminary data.</text>
</comment>
<dbReference type="STRING" id="1423788.FC78_GL001892"/>
<evidence type="ECO:0000256" key="1">
    <source>
        <dbReference type="ARBA" id="ARBA00004651"/>
    </source>
</evidence>
<dbReference type="PATRIC" id="fig|1423788.3.peg.1954"/>
<evidence type="ECO:0000256" key="5">
    <source>
        <dbReference type="ARBA" id="ARBA00023136"/>
    </source>
</evidence>
<feature type="transmembrane region" description="Helical" evidence="6">
    <location>
        <begin position="173"/>
        <end position="195"/>
    </location>
</feature>
<organism evidence="7 8">
    <name type="scientific">Companilactobacillus bobalius DSM 19674</name>
    <dbReference type="NCBI Taxonomy" id="1423788"/>
    <lineage>
        <taxon>Bacteria</taxon>
        <taxon>Bacillati</taxon>
        <taxon>Bacillota</taxon>
        <taxon>Bacilli</taxon>
        <taxon>Lactobacillales</taxon>
        <taxon>Lactobacillaceae</taxon>
        <taxon>Companilactobacillus</taxon>
        <taxon>Companilactobacillus bobalius</taxon>
    </lineage>
</organism>
<evidence type="ECO:0000313" key="8">
    <source>
        <dbReference type="Proteomes" id="UP000051515"/>
    </source>
</evidence>
<feature type="transmembrane region" description="Helical" evidence="6">
    <location>
        <begin position="103"/>
        <end position="126"/>
    </location>
</feature>
<dbReference type="Pfam" id="PF02653">
    <property type="entry name" value="BPD_transp_2"/>
    <property type="match status" value="1"/>
</dbReference>
<dbReference type="GO" id="GO:0005886">
    <property type="term" value="C:plasma membrane"/>
    <property type="evidence" value="ECO:0007669"/>
    <property type="project" value="UniProtKB-SubCell"/>
</dbReference>
<feature type="transmembrane region" description="Helical" evidence="6">
    <location>
        <begin position="58"/>
        <end position="91"/>
    </location>
</feature>
<dbReference type="InterPro" id="IPR001851">
    <property type="entry name" value="ABC_transp_permease"/>
</dbReference>
<comment type="subcellular location">
    <subcellularLocation>
        <location evidence="1">Cell membrane</location>
        <topology evidence="1">Multi-pass membrane protein</topology>
    </subcellularLocation>
</comment>
<proteinExistence type="predicted"/>
<dbReference type="Proteomes" id="UP000051515">
    <property type="component" value="Unassembled WGS sequence"/>
</dbReference>
<dbReference type="PANTHER" id="PTHR32196:SF72">
    <property type="entry name" value="RIBOSE IMPORT PERMEASE PROTEIN RBSC"/>
    <property type="match status" value="1"/>
</dbReference>
<sequence length="328" mass="34478">MEEQTKIAEKSEKSGFNFKKFISKLGPLVALIILIILVTALSPGFIQPSNLLNLLRQVSINAVIAFGMTFVILTGGIDLSVGSILALTGAVTASMLASGTSAIVALLVGFLMGGLLGFLNGILIAYGKAAPFIATLATMTIFRGATYVFTNGNPITGAKMNNSFLFQFMGRGYLLGIPVPIFIMAIVYLILYVLLHKTTFGRKTYALGGNEQAAYIAGVKTKIVTMWIYTISGLMASLAGIILTSRLSSAQPDAGTSYEMDAIAAVVLGGTSLAGGKGRIFGTLIGALIIGTLNNGMNLLGISSFYQQIVKGIVILIAVLLDRRSSND</sequence>
<evidence type="ECO:0000256" key="4">
    <source>
        <dbReference type="ARBA" id="ARBA00022989"/>
    </source>
</evidence>
<feature type="transmembrane region" description="Helical" evidence="6">
    <location>
        <begin position="21"/>
        <end position="46"/>
    </location>
</feature>
<dbReference type="EMBL" id="AZDY01000037">
    <property type="protein sequence ID" value="KRK83084.1"/>
    <property type="molecule type" value="Genomic_DNA"/>
</dbReference>
<feature type="transmembrane region" description="Helical" evidence="6">
    <location>
        <begin position="226"/>
        <end position="244"/>
    </location>
</feature>
<reference evidence="7 8" key="1">
    <citation type="journal article" date="2015" name="Genome Announc.">
        <title>Expanding the biotechnology potential of lactobacilli through comparative genomics of 213 strains and associated genera.</title>
        <authorList>
            <person name="Sun Z."/>
            <person name="Harris H.M."/>
            <person name="McCann A."/>
            <person name="Guo C."/>
            <person name="Argimon S."/>
            <person name="Zhang W."/>
            <person name="Yang X."/>
            <person name="Jeffery I.B."/>
            <person name="Cooney J.C."/>
            <person name="Kagawa T.F."/>
            <person name="Liu W."/>
            <person name="Song Y."/>
            <person name="Salvetti E."/>
            <person name="Wrobel A."/>
            <person name="Rasinkangas P."/>
            <person name="Parkhill J."/>
            <person name="Rea M.C."/>
            <person name="O'Sullivan O."/>
            <person name="Ritari J."/>
            <person name="Douillard F.P."/>
            <person name="Paul Ross R."/>
            <person name="Yang R."/>
            <person name="Briner A.E."/>
            <person name="Felis G.E."/>
            <person name="de Vos W.M."/>
            <person name="Barrangou R."/>
            <person name="Klaenhammer T.R."/>
            <person name="Caufield P.W."/>
            <person name="Cui Y."/>
            <person name="Zhang H."/>
            <person name="O'Toole P.W."/>
        </authorList>
    </citation>
    <scope>NUCLEOTIDE SEQUENCE [LARGE SCALE GENOMIC DNA]</scope>
    <source>
        <strain evidence="7 8">DSM 19674</strain>
    </source>
</reference>
<accession>A0A0R1KIA5</accession>
<dbReference type="AlphaFoldDB" id="A0A0R1KIA5"/>
<dbReference type="PANTHER" id="PTHR32196">
    <property type="entry name" value="ABC TRANSPORTER PERMEASE PROTEIN YPHD-RELATED-RELATED"/>
    <property type="match status" value="1"/>
</dbReference>
<keyword evidence="4 6" id="KW-1133">Transmembrane helix</keyword>
<dbReference type="GO" id="GO:0022857">
    <property type="term" value="F:transmembrane transporter activity"/>
    <property type="evidence" value="ECO:0007669"/>
    <property type="project" value="InterPro"/>
</dbReference>
<dbReference type="RefSeq" id="WP_056952405.1">
    <property type="nucleotide sequence ID" value="NZ_AZDY01000037.1"/>
</dbReference>
<feature type="transmembrane region" description="Helical" evidence="6">
    <location>
        <begin position="265"/>
        <end position="293"/>
    </location>
</feature>
<keyword evidence="2" id="KW-1003">Cell membrane</keyword>
<keyword evidence="5 6" id="KW-0472">Membrane</keyword>
<evidence type="ECO:0000313" key="7">
    <source>
        <dbReference type="EMBL" id="KRK83084.1"/>
    </source>
</evidence>
<feature type="transmembrane region" description="Helical" evidence="6">
    <location>
        <begin position="132"/>
        <end position="152"/>
    </location>
</feature>
<dbReference type="CDD" id="cd06579">
    <property type="entry name" value="TM_PBP1_transp_AraH_like"/>
    <property type="match status" value="1"/>
</dbReference>
<gene>
    <name evidence="7" type="ORF">FC78_GL001892</name>
</gene>
<evidence type="ECO:0000256" key="3">
    <source>
        <dbReference type="ARBA" id="ARBA00022692"/>
    </source>
</evidence>
<dbReference type="OrthoDB" id="9813906at2"/>
<keyword evidence="8" id="KW-1185">Reference proteome</keyword>
<protein>
    <submittedName>
        <fullName evidence="7">Ribose xylose arabinose galactoside ABC-type transport system, permease component</fullName>
    </submittedName>
</protein>
<evidence type="ECO:0000256" key="2">
    <source>
        <dbReference type="ARBA" id="ARBA00022475"/>
    </source>
</evidence>
<keyword evidence="3 6" id="KW-0812">Transmembrane</keyword>
<name>A0A0R1KIA5_9LACO</name>